<name>A0A0P6XN97_9CHLR</name>
<feature type="transmembrane region" description="Helical" evidence="7">
    <location>
        <begin position="100"/>
        <end position="121"/>
    </location>
</feature>
<organism evidence="9 10">
    <name type="scientific">Levilinea saccharolytica</name>
    <dbReference type="NCBI Taxonomy" id="229921"/>
    <lineage>
        <taxon>Bacteria</taxon>
        <taxon>Bacillati</taxon>
        <taxon>Chloroflexota</taxon>
        <taxon>Anaerolineae</taxon>
        <taxon>Anaerolineales</taxon>
        <taxon>Anaerolineaceae</taxon>
        <taxon>Levilinea</taxon>
    </lineage>
</organism>
<feature type="transmembrane region" description="Helical" evidence="7">
    <location>
        <begin position="127"/>
        <end position="146"/>
    </location>
</feature>
<reference evidence="9 10" key="1">
    <citation type="submission" date="2015-07" db="EMBL/GenBank/DDBJ databases">
        <title>Genome sequence of Levilinea saccharolytica DSM 16555.</title>
        <authorList>
            <person name="Hemp J."/>
            <person name="Ward L.M."/>
            <person name="Pace L.A."/>
            <person name="Fischer W.W."/>
        </authorList>
    </citation>
    <scope>NUCLEOTIDE SEQUENCE [LARGE SCALE GENOMIC DNA]</scope>
    <source>
        <strain evidence="9 10">KIBI-1</strain>
    </source>
</reference>
<keyword evidence="4 7" id="KW-0812">Transmembrane</keyword>
<keyword evidence="6 7" id="KW-0472">Membrane</keyword>
<protein>
    <recommendedName>
        <fullName evidence="8">ABC transmembrane type-1 domain-containing protein</fullName>
    </recommendedName>
</protein>
<keyword evidence="10" id="KW-1185">Reference proteome</keyword>
<evidence type="ECO:0000256" key="1">
    <source>
        <dbReference type="ARBA" id="ARBA00004651"/>
    </source>
</evidence>
<dbReference type="OrthoDB" id="9804353at2"/>
<dbReference type="Proteomes" id="UP000050501">
    <property type="component" value="Unassembled WGS sequence"/>
</dbReference>
<feature type="transmembrane region" description="Helical" evidence="7">
    <location>
        <begin position="12"/>
        <end position="33"/>
    </location>
</feature>
<sequence>MKPRAVWNPRDLLSAGVIVLTFFLLWELGVRLLDMPVYLLPAPSRVILTLFQNTSLYAQATALTLGEALVGLVLGLSAGFLLASVLVLRPGLEGGVMTLAILVKSTPMVAIAPLLTLWMGFGVLPKIVITALMTFFPVLVNILTGLQRTDPALLDLFRAWHASRWETFIFLRLPSSLPYLFAALKISAPLALIGAVVAEWTGASGGLGRTMWLAYTNLNLPYLFAAIFILAAVGMFLYQFLAWLEARAVFWQVPRQD</sequence>
<comment type="caution">
    <text evidence="9">The sequence shown here is derived from an EMBL/GenBank/DDBJ whole genome shotgun (WGS) entry which is preliminary data.</text>
</comment>
<dbReference type="CDD" id="cd06261">
    <property type="entry name" value="TM_PBP2"/>
    <property type="match status" value="1"/>
</dbReference>
<evidence type="ECO:0000256" key="4">
    <source>
        <dbReference type="ARBA" id="ARBA00022692"/>
    </source>
</evidence>
<dbReference type="STRING" id="229921.ADN01_15480"/>
<keyword evidence="3" id="KW-1003">Cell membrane</keyword>
<dbReference type="PROSITE" id="PS50928">
    <property type="entry name" value="ABC_TM1"/>
    <property type="match status" value="1"/>
</dbReference>
<gene>
    <name evidence="9" type="ORF">ADN01_15480</name>
</gene>
<dbReference type="PATRIC" id="fig|229921.5.peg.1273"/>
<comment type="subcellular location">
    <subcellularLocation>
        <location evidence="1 7">Cell membrane</location>
        <topology evidence="1 7">Multi-pass membrane protein</topology>
    </subcellularLocation>
</comment>
<keyword evidence="5 7" id="KW-1133">Transmembrane helix</keyword>
<dbReference type="RefSeq" id="WP_062416825.1">
    <property type="nucleotide sequence ID" value="NZ_DF967974.1"/>
</dbReference>
<evidence type="ECO:0000259" key="8">
    <source>
        <dbReference type="PROSITE" id="PS50928"/>
    </source>
</evidence>
<feature type="transmembrane region" description="Helical" evidence="7">
    <location>
        <begin position="68"/>
        <end position="88"/>
    </location>
</feature>
<evidence type="ECO:0000256" key="3">
    <source>
        <dbReference type="ARBA" id="ARBA00022475"/>
    </source>
</evidence>
<evidence type="ECO:0000256" key="7">
    <source>
        <dbReference type="RuleBase" id="RU363032"/>
    </source>
</evidence>
<dbReference type="InterPro" id="IPR035906">
    <property type="entry name" value="MetI-like_sf"/>
</dbReference>
<accession>A0A0P6XN97</accession>
<dbReference type="GO" id="GO:0055085">
    <property type="term" value="P:transmembrane transport"/>
    <property type="evidence" value="ECO:0007669"/>
    <property type="project" value="InterPro"/>
</dbReference>
<evidence type="ECO:0000256" key="6">
    <source>
        <dbReference type="ARBA" id="ARBA00023136"/>
    </source>
</evidence>
<dbReference type="PANTHER" id="PTHR30151:SF20">
    <property type="entry name" value="ABC TRANSPORTER PERMEASE PROTEIN HI_0355-RELATED"/>
    <property type="match status" value="1"/>
</dbReference>
<feature type="transmembrane region" description="Helical" evidence="7">
    <location>
        <begin position="220"/>
        <end position="241"/>
    </location>
</feature>
<evidence type="ECO:0000313" key="10">
    <source>
        <dbReference type="Proteomes" id="UP000050501"/>
    </source>
</evidence>
<dbReference type="EMBL" id="LGCM01000058">
    <property type="protein sequence ID" value="KPL77967.1"/>
    <property type="molecule type" value="Genomic_DNA"/>
</dbReference>
<evidence type="ECO:0000256" key="5">
    <source>
        <dbReference type="ARBA" id="ARBA00022989"/>
    </source>
</evidence>
<dbReference type="InterPro" id="IPR000515">
    <property type="entry name" value="MetI-like"/>
</dbReference>
<evidence type="ECO:0000313" key="9">
    <source>
        <dbReference type="EMBL" id="KPL77967.1"/>
    </source>
</evidence>
<proteinExistence type="inferred from homology"/>
<comment type="similarity">
    <text evidence="7">Belongs to the binding-protein-dependent transport system permease family.</text>
</comment>
<feature type="domain" description="ABC transmembrane type-1" evidence="8">
    <location>
        <begin position="57"/>
        <end position="241"/>
    </location>
</feature>
<dbReference type="SUPFAM" id="SSF161098">
    <property type="entry name" value="MetI-like"/>
    <property type="match status" value="1"/>
</dbReference>
<feature type="transmembrane region" description="Helical" evidence="7">
    <location>
        <begin position="179"/>
        <end position="200"/>
    </location>
</feature>
<dbReference type="GO" id="GO:0005886">
    <property type="term" value="C:plasma membrane"/>
    <property type="evidence" value="ECO:0007669"/>
    <property type="project" value="UniProtKB-SubCell"/>
</dbReference>
<evidence type="ECO:0000256" key="2">
    <source>
        <dbReference type="ARBA" id="ARBA00022448"/>
    </source>
</evidence>
<dbReference type="AlphaFoldDB" id="A0A0P6XN97"/>
<dbReference type="PANTHER" id="PTHR30151">
    <property type="entry name" value="ALKANE SULFONATE ABC TRANSPORTER-RELATED, MEMBRANE SUBUNIT"/>
    <property type="match status" value="1"/>
</dbReference>
<dbReference type="Pfam" id="PF00528">
    <property type="entry name" value="BPD_transp_1"/>
    <property type="match status" value="1"/>
</dbReference>
<dbReference type="Gene3D" id="1.10.3720.10">
    <property type="entry name" value="MetI-like"/>
    <property type="match status" value="1"/>
</dbReference>
<keyword evidence="2 7" id="KW-0813">Transport</keyword>